<dbReference type="EMBL" id="JBBPBM010000020">
    <property type="protein sequence ID" value="KAK8550929.1"/>
    <property type="molecule type" value="Genomic_DNA"/>
</dbReference>
<dbReference type="Proteomes" id="UP001472677">
    <property type="component" value="Unassembled WGS sequence"/>
</dbReference>
<comment type="caution">
    <text evidence="2">The sequence shown here is derived from an EMBL/GenBank/DDBJ whole genome shotgun (WGS) entry which is preliminary data.</text>
</comment>
<keyword evidence="3" id="KW-1185">Reference proteome</keyword>
<feature type="region of interest" description="Disordered" evidence="1">
    <location>
        <begin position="21"/>
        <end position="68"/>
    </location>
</feature>
<dbReference type="PANTHER" id="PTHR36063">
    <property type="entry name" value="ARABIDOPSIS THALIANA GENOMIC DNA, CHROMOSOME 5, P1 CLONE:MOK16"/>
    <property type="match status" value="1"/>
</dbReference>
<proteinExistence type="predicted"/>
<feature type="compositionally biased region" description="Acidic residues" evidence="1">
    <location>
        <begin position="40"/>
        <end position="62"/>
    </location>
</feature>
<protein>
    <submittedName>
        <fullName evidence="2">Uncharacterized protein</fullName>
    </submittedName>
</protein>
<organism evidence="2 3">
    <name type="scientific">Hibiscus sabdariffa</name>
    <name type="common">roselle</name>
    <dbReference type="NCBI Taxonomy" id="183260"/>
    <lineage>
        <taxon>Eukaryota</taxon>
        <taxon>Viridiplantae</taxon>
        <taxon>Streptophyta</taxon>
        <taxon>Embryophyta</taxon>
        <taxon>Tracheophyta</taxon>
        <taxon>Spermatophyta</taxon>
        <taxon>Magnoliopsida</taxon>
        <taxon>eudicotyledons</taxon>
        <taxon>Gunneridae</taxon>
        <taxon>Pentapetalae</taxon>
        <taxon>rosids</taxon>
        <taxon>malvids</taxon>
        <taxon>Malvales</taxon>
        <taxon>Malvaceae</taxon>
        <taxon>Malvoideae</taxon>
        <taxon>Hibiscus</taxon>
    </lineage>
</organism>
<gene>
    <name evidence="2" type="ORF">V6N12_039608</name>
</gene>
<dbReference type="PANTHER" id="PTHR36063:SF1">
    <property type="entry name" value="ARABIDOPSIS THALIANA GENOMIC DNA, CHROMOSOME 5, P1 CLONE:MOK16"/>
    <property type="match status" value="1"/>
</dbReference>
<evidence type="ECO:0000313" key="2">
    <source>
        <dbReference type="EMBL" id="KAK8550929.1"/>
    </source>
</evidence>
<accession>A0ABR2E2H4</accession>
<sequence>MARELRYMMKPWIEAAPPSLIDFPSRPSSIPKLETIREEQAEEEYEDDDNYDYNDDDNDENGELMKND</sequence>
<reference evidence="2 3" key="1">
    <citation type="journal article" date="2024" name="G3 (Bethesda)">
        <title>Genome assembly of Hibiscus sabdariffa L. provides insights into metabolisms of medicinal natural products.</title>
        <authorList>
            <person name="Kim T."/>
        </authorList>
    </citation>
    <scope>NUCLEOTIDE SEQUENCE [LARGE SCALE GENOMIC DNA]</scope>
    <source>
        <strain evidence="2">TK-2024</strain>
        <tissue evidence="2">Old leaves</tissue>
    </source>
</reference>
<evidence type="ECO:0000256" key="1">
    <source>
        <dbReference type="SAM" id="MobiDB-lite"/>
    </source>
</evidence>
<evidence type="ECO:0000313" key="3">
    <source>
        <dbReference type="Proteomes" id="UP001472677"/>
    </source>
</evidence>
<name>A0ABR2E2H4_9ROSI</name>